<protein>
    <submittedName>
        <fullName evidence="2">Uncharacterized protein</fullName>
    </submittedName>
</protein>
<sequence>MMQSDSSIKYRGTAVVNTLCICCKYCIFMFQGLALKGVFFFFLNDTHISSFFHLFIIKNILLKHNRL</sequence>
<dbReference type="AlphaFoldDB" id="A0A0E9QTL5"/>
<reference evidence="2" key="1">
    <citation type="submission" date="2014-11" db="EMBL/GenBank/DDBJ databases">
        <authorList>
            <person name="Amaro Gonzalez C."/>
        </authorList>
    </citation>
    <scope>NUCLEOTIDE SEQUENCE</scope>
</reference>
<keyword evidence="1" id="KW-0812">Transmembrane</keyword>
<proteinExistence type="predicted"/>
<keyword evidence="1" id="KW-0472">Membrane</keyword>
<organism evidence="2">
    <name type="scientific">Anguilla anguilla</name>
    <name type="common">European freshwater eel</name>
    <name type="synonym">Muraena anguilla</name>
    <dbReference type="NCBI Taxonomy" id="7936"/>
    <lineage>
        <taxon>Eukaryota</taxon>
        <taxon>Metazoa</taxon>
        <taxon>Chordata</taxon>
        <taxon>Craniata</taxon>
        <taxon>Vertebrata</taxon>
        <taxon>Euteleostomi</taxon>
        <taxon>Actinopterygii</taxon>
        <taxon>Neopterygii</taxon>
        <taxon>Teleostei</taxon>
        <taxon>Anguilliformes</taxon>
        <taxon>Anguillidae</taxon>
        <taxon>Anguilla</taxon>
    </lineage>
</organism>
<feature type="transmembrane region" description="Helical" evidence="1">
    <location>
        <begin position="12"/>
        <end position="31"/>
    </location>
</feature>
<dbReference type="EMBL" id="GBXM01088388">
    <property type="protein sequence ID" value="JAH20189.1"/>
    <property type="molecule type" value="Transcribed_RNA"/>
</dbReference>
<evidence type="ECO:0000313" key="2">
    <source>
        <dbReference type="EMBL" id="JAH20189.1"/>
    </source>
</evidence>
<feature type="transmembrane region" description="Helical" evidence="1">
    <location>
        <begin position="37"/>
        <end position="57"/>
    </location>
</feature>
<accession>A0A0E9QTL5</accession>
<evidence type="ECO:0000256" key="1">
    <source>
        <dbReference type="SAM" id="Phobius"/>
    </source>
</evidence>
<keyword evidence="1" id="KW-1133">Transmembrane helix</keyword>
<name>A0A0E9QTL5_ANGAN</name>
<reference evidence="2" key="2">
    <citation type="journal article" date="2015" name="Fish Shellfish Immunol.">
        <title>Early steps in the European eel (Anguilla anguilla)-Vibrio vulnificus interaction in the gills: Role of the RtxA13 toxin.</title>
        <authorList>
            <person name="Callol A."/>
            <person name="Pajuelo D."/>
            <person name="Ebbesson L."/>
            <person name="Teles M."/>
            <person name="MacKenzie S."/>
            <person name="Amaro C."/>
        </authorList>
    </citation>
    <scope>NUCLEOTIDE SEQUENCE</scope>
</reference>